<accession>A0A445BHF8</accession>
<proteinExistence type="predicted"/>
<dbReference type="AlphaFoldDB" id="A0A445BHF8"/>
<organism evidence="1 2">
    <name type="scientific">Arachis hypogaea</name>
    <name type="common">Peanut</name>
    <dbReference type="NCBI Taxonomy" id="3818"/>
    <lineage>
        <taxon>Eukaryota</taxon>
        <taxon>Viridiplantae</taxon>
        <taxon>Streptophyta</taxon>
        <taxon>Embryophyta</taxon>
        <taxon>Tracheophyta</taxon>
        <taxon>Spermatophyta</taxon>
        <taxon>Magnoliopsida</taxon>
        <taxon>eudicotyledons</taxon>
        <taxon>Gunneridae</taxon>
        <taxon>Pentapetalae</taxon>
        <taxon>rosids</taxon>
        <taxon>fabids</taxon>
        <taxon>Fabales</taxon>
        <taxon>Fabaceae</taxon>
        <taxon>Papilionoideae</taxon>
        <taxon>50 kb inversion clade</taxon>
        <taxon>dalbergioids sensu lato</taxon>
        <taxon>Dalbergieae</taxon>
        <taxon>Pterocarpus clade</taxon>
        <taxon>Arachis</taxon>
    </lineage>
</organism>
<evidence type="ECO:0000313" key="1">
    <source>
        <dbReference type="EMBL" id="RYR38118.1"/>
    </source>
</evidence>
<keyword evidence="2" id="KW-1185">Reference proteome</keyword>
<reference evidence="1 2" key="1">
    <citation type="submission" date="2019-01" db="EMBL/GenBank/DDBJ databases">
        <title>Sequencing of cultivated peanut Arachis hypogaea provides insights into genome evolution and oil improvement.</title>
        <authorList>
            <person name="Chen X."/>
        </authorList>
    </citation>
    <scope>NUCLEOTIDE SEQUENCE [LARGE SCALE GENOMIC DNA]</scope>
    <source>
        <strain evidence="2">cv. Fuhuasheng</strain>
        <tissue evidence="1">Leaves</tissue>
    </source>
</reference>
<gene>
    <name evidence="1" type="ORF">Ahy_A09g043073</name>
</gene>
<sequence>MLKSSPTLEKINKKTLKFPSKNTETKEERLFKKLSLYFKFDWAVYVMKWLEIIEPKNIKKGKYDWENWTQAEVDHFRVEYALRILFDEMNQLRDRAIKKGKQSDCPSHLQHC</sequence>
<name>A0A445BHF8_ARAHY</name>
<protein>
    <submittedName>
        <fullName evidence="1">Uncharacterized protein</fullName>
    </submittedName>
</protein>
<dbReference type="Proteomes" id="UP000289738">
    <property type="component" value="Chromosome A09"/>
</dbReference>
<comment type="caution">
    <text evidence="1">The sequence shown here is derived from an EMBL/GenBank/DDBJ whole genome shotgun (WGS) entry which is preliminary data.</text>
</comment>
<dbReference type="EMBL" id="SDMP01000009">
    <property type="protein sequence ID" value="RYR38118.1"/>
    <property type="molecule type" value="Genomic_DNA"/>
</dbReference>
<evidence type="ECO:0000313" key="2">
    <source>
        <dbReference type="Proteomes" id="UP000289738"/>
    </source>
</evidence>